<name>A0ABU4AKN3_9HYPH</name>
<gene>
    <name evidence="2" type="ORF">R2G56_10985</name>
</gene>
<evidence type="ECO:0000259" key="1">
    <source>
        <dbReference type="Pfam" id="PF01814"/>
    </source>
</evidence>
<accession>A0ABU4AKN3</accession>
<dbReference type="Proteomes" id="UP001185659">
    <property type="component" value="Unassembled WGS sequence"/>
</dbReference>
<dbReference type="RefSeq" id="WP_317561301.1">
    <property type="nucleotide sequence ID" value="NZ_JAWLIP010000004.1"/>
</dbReference>
<dbReference type="InterPro" id="IPR012312">
    <property type="entry name" value="Hemerythrin-like"/>
</dbReference>
<proteinExistence type="predicted"/>
<evidence type="ECO:0000313" key="2">
    <source>
        <dbReference type="EMBL" id="MDV6226810.1"/>
    </source>
</evidence>
<keyword evidence="3" id="KW-1185">Reference proteome</keyword>
<protein>
    <submittedName>
        <fullName evidence="2">Hemerythrin domain-containing protein</fullName>
    </submittedName>
</protein>
<sequence>MEHMEEKRRLMVEALEERPPEALLREPLDYIFADHFRQRMLCNLLDAMVSEDERDLALSRHILAFLRRDFGLHVLDEELDLFPVLLERALPEDRMEDVVSELCAEHSSDKLDADELCRALDAPEKQGRGWKGLFTRFAANERRHLIVENAIVIPMARIRLEPDDLTRIGRHMAERRGITFPENVEGSAR</sequence>
<evidence type="ECO:0000313" key="3">
    <source>
        <dbReference type="Proteomes" id="UP001185659"/>
    </source>
</evidence>
<dbReference type="EMBL" id="JAWLIP010000004">
    <property type="protein sequence ID" value="MDV6226810.1"/>
    <property type="molecule type" value="Genomic_DNA"/>
</dbReference>
<dbReference type="Pfam" id="PF01814">
    <property type="entry name" value="Hemerythrin"/>
    <property type="match status" value="1"/>
</dbReference>
<dbReference type="Gene3D" id="1.20.120.520">
    <property type="entry name" value="nmb1532 protein domain like"/>
    <property type="match status" value="1"/>
</dbReference>
<comment type="caution">
    <text evidence="2">The sequence shown here is derived from an EMBL/GenBank/DDBJ whole genome shotgun (WGS) entry which is preliminary data.</text>
</comment>
<reference evidence="2 3" key="1">
    <citation type="submission" date="2023-10" db="EMBL/GenBank/DDBJ databases">
        <authorList>
            <person name="Venkata Ramana C."/>
            <person name="Sasikala C."/>
            <person name="Dhurka M."/>
        </authorList>
    </citation>
    <scope>NUCLEOTIDE SEQUENCE [LARGE SCALE GENOMIC DNA]</scope>
    <source>
        <strain evidence="2 3">KCTC 32151</strain>
    </source>
</reference>
<organism evidence="2 3">
    <name type="scientific">Nitratireductor aquimarinus</name>
    <dbReference type="NCBI Taxonomy" id="889300"/>
    <lineage>
        <taxon>Bacteria</taxon>
        <taxon>Pseudomonadati</taxon>
        <taxon>Pseudomonadota</taxon>
        <taxon>Alphaproteobacteria</taxon>
        <taxon>Hyphomicrobiales</taxon>
        <taxon>Phyllobacteriaceae</taxon>
        <taxon>Nitratireductor</taxon>
    </lineage>
</organism>
<feature type="domain" description="Hemerythrin-like" evidence="1">
    <location>
        <begin position="27"/>
        <end position="156"/>
    </location>
</feature>